<dbReference type="AlphaFoldDB" id="L7U6H2"/>
<dbReference type="InterPro" id="IPR000742">
    <property type="entry name" value="EGF"/>
</dbReference>
<gene>
    <name evidence="4" type="ordered locus">MYSTI_02407</name>
</gene>
<keyword evidence="2" id="KW-1133">Transmembrane helix</keyword>
<dbReference type="PROSITE" id="PS50026">
    <property type="entry name" value="EGF_3"/>
    <property type="match status" value="1"/>
</dbReference>
<dbReference type="KEGG" id="msd:MYSTI_02407"/>
<evidence type="ECO:0000313" key="4">
    <source>
        <dbReference type="EMBL" id="AGC43723.1"/>
    </source>
</evidence>
<evidence type="ECO:0000256" key="2">
    <source>
        <dbReference type="SAM" id="Phobius"/>
    </source>
</evidence>
<organism evidence="4 5">
    <name type="scientific">Myxococcus stipitatus (strain DSM 14675 / JCM 12634 / Mx s8)</name>
    <dbReference type="NCBI Taxonomy" id="1278073"/>
    <lineage>
        <taxon>Bacteria</taxon>
        <taxon>Pseudomonadati</taxon>
        <taxon>Myxococcota</taxon>
        <taxon>Myxococcia</taxon>
        <taxon>Myxococcales</taxon>
        <taxon>Cystobacterineae</taxon>
        <taxon>Myxococcaceae</taxon>
        <taxon>Myxococcus</taxon>
    </lineage>
</organism>
<keyword evidence="5" id="KW-1185">Reference proteome</keyword>
<reference evidence="4 5" key="1">
    <citation type="journal article" date="2013" name="Genome Announc.">
        <title>Complete genome sequence of Myxococcus stipitatus strain DSM 14675, a fruiting myxobacterium.</title>
        <authorList>
            <person name="Huntley S."/>
            <person name="Kneip S."/>
            <person name="Treuner-Lange A."/>
            <person name="Sogaard-Andersen L."/>
        </authorList>
    </citation>
    <scope>NUCLEOTIDE SEQUENCE [LARGE SCALE GENOMIC DNA]</scope>
    <source>
        <strain evidence="5">DSM 14675 / JCM 12634 / Mx s8</strain>
    </source>
</reference>
<sequence length="400" mass="41167">MLGRVAVQGGAFVAVALLSYLLVWSLRAPEQVEDAACGSATPTAGIPEVPKAPRSESESSTRVLGVHEGGAEDLSVVSTTYGNTSMRAGEARGGVTRTSLHPIHGGRGAPARRGGTLLEESGASRPGELLDCALADGGAFRCGECATDGDCPEGQGCVINYKEGSFQCAASDCEDDSQCPDGFVCRVAAGGVPGPVIQRCLQAGVRRAGETCSRLPASRAEACEEDLHCINHRCGRPCVPGTQGSCPEGHTCEESSAGAACLPDCRKQGCSEGEQCAPLNGGGFQCLDLVVDECSDEKPCAEGANCIVRGRAGRAGRFCAAACDSWREASCSSGQVCGLGGPTGSACYSSCDPQDLRSCPMGWLCTTVSEDLQRWGCLPDFMSGTTSRPPRPSAVPTETP</sequence>
<keyword evidence="2" id="KW-0812">Transmembrane</keyword>
<proteinExistence type="predicted"/>
<dbReference type="HOGENOM" id="CLU_055798_0_0_7"/>
<evidence type="ECO:0000313" key="5">
    <source>
        <dbReference type="Proteomes" id="UP000011131"/>
    </source>
</evidence>
<dbReference type="EMBL" id="CP004025">
    <property type="protein sequence ID" value="AGC43723.1"/>
    <property type="molecule type" value="Genomic_DNA"/>
</dbReference>
<evidence type="ECO:0000259" key="3">
    <source>
        <dbReference type="PROSITE" id="PS50026"/>
    </source>
</evidence>
<name>L7U6H2_MYXSD</name>
<feature type="transmembrane region" description="Helical" evidence="2">
    <location>
        <begin position="6"/>
        <end position="26"/>
    </location>
</feature>
<accession>L7U6H2</accession>
<dbReference type="Proteomes" id="UP000011131">
    <property type="component" value="Chromosome"/>
</dbReference>
<feature type="domain" description="EGF-like" evidence="3">
    <location>
        <begin position="290"/>
        <end position="320"/>
    </location>
</feature>
<feature type="region of interest" description="Disordered" evidence="1">
    <location>
        <begin position="85"/>
        <end position="114"/>
    </location>
</feature>
<protein>
    <recommendedName>
        <fullName evidence="3">EGF-like domain-containing protein</fullName>
    </recommendedName>
</protein>
<evidence type="ECO:0000256" key="1">
    <source>
        <dbReference type="SAM" id="MobiDB-lite"/>
    </source>
</evidence>
<keyword evidence="2" id="KW-0472">Membrane</keyword>
<feature type="region of interest" description="Disordered" evidence="1">
    <location>
        <begin position="38"/>
        <end position="61"/>
    </location>
</feature>